<dbReference type="Proteomes" id="UP001597511">
    <property type="component" value="Unassembled WGS sequence"/>
</dbReference>
<dbReference type="Pfam" id="PF00004">
    <property type="entry name" value="AAA"/>
    <property type="match status" value="1"/>
</dbReference>
<dbReference type="Gene3D" id="3.40.50.300">
    <property type="entry name" value="P-loop containing nucleotide triphosphate hydrolases"/>
    <property type="match status" value="1"/>
</dbReference>
<dbReference type="InterPro" id="IPR003593">
    <property type="entry name" value="AAA+_ATPase"/>
</dbReference>
<keyword evidence="4" id="KW-1185">Reference proteome</keyword>
<dbReference type="PANTHER" id="PTHR23070">
    <property type="entry name" value="BCS1 AAA-TYPE ATPASE"/>
    <property type="match status" value="1"/>
</dbReference>
<reference evidence="4" key="1">
    <citation type="journal article" date="2019" name="Int. J. Syst. Evol. Microbiol.">
        <title>The Global Catalogue of Microorganisms (GCM) 10K type strain sequencing project: providing services to taxonomists for standard genome sequencing and annotation.</title>
        <authorList>
            <consortium name="The Broad Institute Genomics Platform"/>
            <consortium name="The Broad Institute Genome Sequencing Center for Infectious Disease"/>
            <person name="Wu L."/>
            <person name="Ma J."/>
        </authorList>
    </citation>
    <scope>NUCLEOTIDE SEQUENCE [LARGE SCALE GENOMIC DNA]</scope>
    <source>
        <strain evidence="4">KCTC 23299</strain>
    </source>
</reference>
<accession>A0ABW6A4H8</accession>
<dbReference type="InterPro" id="IPR027417">
    <property type="entry name" value="P-loop_NTPase"/>
</dbReference>
<dbReference type="InterPro" id="IPR050747">
    <property type="entry name" value="Mitochondrial_chaperone_BCS1"/>
</dbReference>
<evidence type="ECO:0000313" key="4">
    <source>
        <dbReference type="Proteomes" id="UP001597511"/>
    </source>
</evidence>
<dbReference type="InterPro" id="IPR003959">
    <property type="entry name" value="ATPase_AAA_core"/>
</dbReference>
<protein>
    <submittedName>
        <fullName evidence="3">AAA family ATPase</fullName>
    </submittedName>
</protein>
<dbReference type="SUPFAM" id="SSF52540">
    <property type="entry name" value="P-loop containing nucleoside triphosphate hydrolases"/>
    <property type="match status" value="1"/>
</dbReference>
<dbReference type="EMBL" id="JBHUOZ010000001">
    <property type="protein sequence ID" value="MFD2919375.1"/>
    <property type="molecule type" value="Genomic_DNA"/>
</dbReference>
<evidence type="ECO:0000256" key="1">
    <source>
        <dbReference type="ARBA" id="ARBA00007448"/>
    </source>
</evidence>
<comment type="similarity">
    <text evidence="1">Belongs to the AAA ATPase family. BCS1 subfamily.</text>
</comment>
<dbReference type="SMART" id="SM00382">
    <property type="entry name" value="AAA"/>
    <property type="match status" value="1"/>
</dbReference>
<feature type="domain" description="AAA+ ATPase" evidence="2">
    <location>
        <begin position="179"/>
        <end position="302"/>
    </location>
</feature>
<comment type="caution">
    <text evidence="3">The sequence shown here is derived from an EMBL/GenBank/DDBJ whole genome shotgun (WGS) entry which is preliminary data.</text>
</comment>
<organism evidence="3 4">
    <name type="scientific">Terrimonas rubra</name>
    <dbReference type="NCBI Taxonomy" id="1035890"/>
    <lineage>
        <taxon>Bacteria</taxon>
        <taxon>Pseudomonadati</taxon>
        <taxon>Bacteroidota</taxon>
        <taxon>Chitinophagia</taxon>
        <taxon>Chitinophagales</taxon>
        <taxon>Chitinophagaceae</taxon>
        <taxon>Terrimonas</taxon>
    </lineage>
</organism>
<proteinExistence type="inferred from homology"/>
<name>A0ABW6A4H8_9BACT</name>
<dbReference type="RefSeq" id="WP_386096501.1">
    <property type="nucleotide sequence ID" value="NZ_JBHUOZ010000001.1"/>
</dbReference>
<evidence type="ECO:0000313" key="3">
    <source>
        <dbReference type="EMBL" id="MFD2919375.1"/>
    </source>
</evidence>
<gene>
    <name evidence="3" type="ORF">ACFS6H_06655</name>
</gene>
<sequence>MDNLFTQKVMNANELFSDSFIDSKTLFLYCFNTLPSINFVNYVDGEKAFAAIREKYAGSIQNIHTTRWYKRNKRKFQFDKTILIFKQNILVELDDDYCEILHDGCRAELVEEIATLVLQFKEKQRRQPLEINLIVQSRNRLELKAMEIKRTKLDLDLFYEDDFKAVDTTIQQRLKKNNDKGIVLLHGLPGTGKTTYLRYLVGRLKKRVLFLSPSVAGNLMNPDFIELLIDNPNTVLIIEDAENIIMDRKHNSSSSVSNLLNISDGLLADFLNVQLICTFNSELTLVDKALLRKGRLIARYEFGKLGIAKSQALSKHLGHSRVITNPMTIAELANPNEQTEPVKQAEIIGFRIMEQLTN</sequence>
<evidence type="ECO:0000259" key="2">
    <source>
        <dbReference type="SMART" id="SM00382"/>
    </source>
</evidence>